<comment type="function">
    <text evidence="13">Cadherins are calcium-dependent cell adhesion proteins. They preferentially interact with themselves in a homophilic manner in connecting cells.</text>
</comment>
<evidence type="ECO:0000256" key="1">
    <source>
        <dbReference type="ARBA" id="ARBA00004251"/>
    </source>
</evidence>
<accession>W8C7C8</accession>
<feature type="compositionally biased region" description="Polar residues" evidence="15">
    <location>
        <begin position="11"/>
        <end position="30"/>
    </location>
</feature>
<evidence type="ECO:0000256" key="6">
    <source>
        <dbReference type="ARBA" id="ARBA00022737"/>
    </source>
</evidence>
<feature type="domain" description="Cadherin" evidence="17">
    <location>
        <begin position="424"/>
        <end position="540"/>
    </location>
</feature>
<dbReference type="PANTHER" id="PTHR24027">
    <property type="entry name" value="CADHERIN-23"/>
    <property type="match status" value="1"/>
</dbReference>
<feature type="domain" description="Cadherin" evidence="17">
    <location>
        <begin position="1112"/>
        <end position="1222"/>
    </location>
</feature>
<feature type="domain" description="Cadherin" evidence="17">
    <location>
        <begin position="541"/>
        <end position="651"/>
    </location>
</feature>
<dbReference type="InterPro" id="IPR002126">
    <property type="entry name" value="Cadherin-like_dom"/>
</dbReference>
<keyword evidence="10 16" id="KW-0472">Membrane</keyword>
<feature type="transmembrane region" description="Helical" evidence="16">
    <location>
        <begin position="57"/>
        <end position="77"/>
    </location>
</feature>
<keyword evidence="5" id="KW-0732">Signal</keyword>
<dbReference type="EMBL" id="GAMC01008096">
    <property type="protein sequence ID" value="JAB98459.1"/>
    <property type="molecule type" value="mRNA"/>
</dbReference>
<dbReference type="CDD" id="cd11304">
    <property type="entry name" value="Cadherin_repeat"/>
    <property type="match status" value="13"/>
</dbReference>
<feature type="domain" description="Cadherin" evidence="17">
    <location>
        <begin position="1442"/>
        <end position="1631"/>
    </location>
</feature>
<keyword evidence="4 16" id="KW-0812">Transmembrane</keyword>
<dbReference type="FunFam" id="2.60.40.60:FF:000345">
    <property type="entry name" value="Cadherin 2"/>
    <property type="match status" value="1"/>
</dbReference>
<dbReference type="GO" id="GO:0030154">
    <property type="term" value="P:cell differentiation"/>
    <property type="evidence" value="ECO:0007669"/>
    <property type="project" value="UniProtKB-ARBA"/>
</dbReference>
<dbReference type="GO" id="GO:0048513">
    <property type="term" value="P:animal organ development"/>
    <property type="evidence" value="ECO:0007669"/>
    <property type="project" value="UniProtKB-ARBA"/>
</dbReference>
<evidence type="ECO:0000256" key="10">
    <source>
        <dbReference type="ARBA" id="ARBA00023136"/>
    </source>
</evidence>
<dbReference type="GO" id="GO:0008013">
    <property type="term" value="F:beta-catenin binding"/>
    <property type="evidence" value="ECO:0007669"/>
    <property type="project" value="TreeGrafter"/>
</dbReference>
<dbReference type="Gene3D" id="2.60.40.60">
    <property type="entry name" value="Cadherins"/>
    <property type="match status" value="14"/>
</dbReference>
<dbReference type="Pfam" id="PF00028">
    <property type="entry name" value="Cadherin"/>
    <property type="match status" value="9"/>
</dbReference>
<feature type="transmembrane region" description="Helical" evidence="16">
    <location>
        <begin position="1851"/>
        <end position="1875"/>
    </location>
</feature>
<evidence type="ECO:0000256" key="13">
    <source>
        <dbReference type="ARBA" id="ARBA00059331"/>
    </source>
</evidence>
<evidence type="ECO:0000256" key="4">
    <source>
        <dbReference type="ARBA" id="ARBA00022692"/>
    </source>
</evidence>
<evidence type="ECO:0000256" key="2">
    <source>
        <dbReference type="ARBA" id="ARBA00022475"/>
    </source>
</evidence>
<dbReference type="PRINTS" id="PR00205">
    <property type="entry name" value="CADHERIN"/>
</dbReference>
<feature type="domain" description="Cadherin" evidence="17">
    <location>
        <begin position="652"/>
        <end position="773"/>
    </location>
</feature>
<keyword evidence="12" id="KW-0325">Glycoprotein</keyword>
<keyword evidence="9 16" id="KW-1133">Transmembrane helix</keyword>
<dbReference type="InterPro" id="IPR020894">
    <property type="entry name" value="Cadherin_CS"/>
</dbReference>
<dbReference type="SUPFAM" id="SSF49313">
    <property type="entry name" value="Cadherin-like"/>
    <property type="match status" value="14"/>
</dbReference>
<dbReference type="PANTHER" id="PTHR24027:SF422">
    <property type="entry name" value="CADHERIN DOMAIN-CONTAINING PROTEIN"/>
    <property type="match status" value="1"/>
</dbReference>
<feature type="region of interest" description="Disordered" evidence="15">
    <location>
        <begin position="1"/>
        <end position="40"/>
    </location>
</feature>
<dbReference type="GO" id="GO:0048589">
    <property type="term" value="P:developmental growth"/>
    <property type="evidence" value="ECO:0007669"/>
    <property type="project" value="UniProtKB-ARBA"/>
</dbReference>
<dbReference type="FunFam" id="2.60.40.60:FF:000124">
    <property type="entry name" value="Cadherin-related family member 1"/>
    <property type="match status" value="1"/>
</dbReference>
<reference evidence="18" key="1">
    <citation type="submission" date="2013-07" db="EMBL/GenBank/DDBJ databases">
        <authorList>
            <person name="Geib S."/>
        </authorList>
    </citation>
    <scope>NUCLEOTIDE SEQUENCE</scope>
</reference>
<dbReference type="OrthoDB" id="6510378at2759"/>
<dbReference type="FunFam" id="2.60.40.60:FF:000382">
    <property type="entry name" value="Cadherin 23"/>
    <property type="match status" value="1"/>
</dbReference>
<dbReference type="FunFam" id="2.60.40.60:FF:000098">
    <property type="entry name" value="cadherin-23 isoform X1"/>
    <property type="match status" value="1"/>
</dbReference>
<evidence type="ECO:0000256" key="8">
    <source>
        <dbReference type="ARBA" id="ARBA00022889"/>
    </source>
</evidence>
<feature type="domain" description="Cadherin" evidence="17">
    <location>
        <begin position="1632"/>
        <end position="1746"/>
    </location>
</feature>
<evidence type="ECO:0000256" key="15">
    <source>
        <dbReference type="SAM" id="MobiDB-lite"/>
    </source>
</evidence>
<dbReference type="GO" id="GO:0007156">
    <property type="term" value="P:homophilic cell adhesion via plasma membrane adhesion molecules"/>
    <property type="evidence" value="ECO:0007669"/>
    <property type="project" value="InterPro"/>
</dbReference>
<dbReference type="PROSITE" id="PS00232">
    <property type="entry name" value="CADHERIN_1"/>
    <property type="match status" value="6"/>
</dbReference>
<dbReference type="FunFam" id="2.60.40.60:FF:000168">
    <property type="entry name" value="Cadherin-related family member 2"/>
    <property type="match status" value="1"/>
</dbReference>
<evidence type="ECO:0000256" key="7">
    <source>
        <dbReference type="ARBA" id="ARBA00022837"/>
    </source>
</evidence>
<comment type="subcellular location">
    <subcellularLocation>
        <location evidence="1">Cell membrane</location>
        <topology evidence="1">Single-pass type I membrane protein</topology>
    </subcellularLocation>
</comment>
<evidence type="ECO:0000256" key="9">
    <source>
        <dbReference type="ARBA" id="ARBA00022989"/>
    </source>
</evidence>
<sequence length="2005" mass="226375">MIAQEGKNTRGKTMNNETASKRQQSASPRNNPLARAIQNNSQLPEIRTKYRKVRLKLIRNSVVFYISSIALVSLTLLQTVASNRPPRFAIDGGQSEIVLRLKESPETAVGTHIYTLKGYDPDDDPLVFGKRPSKDSEVIRIENTGGSEANVYLAKALDRELQDEYSIVLTLTDNHYNDFNHVTQSFLLLVEDINDNAPVFLPYQSAIEIPENSDPGVLTTLEATDEDEGAYGQVVYYLQELDGDNDIFSISTYQGKGVLRLVGELDYETKSLYQLRVLAVDRANQGPVNTGTAAILVKVIDVSDQPPEFVQVQAIARIPENTEIGTRVLQVRAIDGDRGINNPIEYEMDPNELFDIERQTGVVYTTQQLDREDTSQQVNGAYILRITATEVPQLKLSTSEELMQVRTEVTVILTDINDEIPTFRQSIYRCEINENSQSNTPLSFIDDDVQNFVEDHDVGNNGTFRLFLDPQNDLFEIVPAVAVNEANFMVRVKNAKSIDYEEIKEINFTLFAREIDEPTRWGLAHLQVYIRDQNDNFPEFTRAIYNVSIPENSELGTIITKIEATDVDSGDFGTMGIRFLNLRGGIAHLLYLNPITGVITIKQPGDAAFDREIISLHYLTVEAIDNVGIGNRNTAQIIINIEDVNDNAPIFLQRHYEAKLLENKAEFETPLMLEARDNDLKGTENSQITYEIVEGLYRANFTIDPENGLLQPLHAFDYEELLENRRRVRRRADNGVREIDLLVRARDSGIPMLSTVVPVLIYIEDVNDNPPIFQKNFYAKTITEDLPGGSSVLQVMAIDRDGSEPNNLVVYRIQMGASDKFIINSESGVISVAHGASLDPDLTEPKKLVYTLTVLALDGGIGNSQLMNPTTVNITIKDVNNKPPVLGELPTIRIMENTAVGTLVYQVQATDLDEMPILRYRINREHCEARNEEGTFVKLSEFDFLSAFDLDPIEGTLKLLKLLDREKVEYLKLAISVEDLAAVKGKQVVEGFLNIIIEDENDNNPKFKQPFYRKTITENSINGVLIANVIAYDVDKNKTITYSLEGNPAIRNLVHLDSLTGEMVVANKIDHEQYQWLNLTVRATDSGVPSRSALVDVYVSVLDENDNNPYFIGGSKNYTISENAEIGARIGTVQATDADSGDFGKITFLMDRISSQGKFSIDADTGVLSVADKLDRETKDFYMLVIEAWDNYQFGFLAGESRNAFKQIFISILDENDNPPEISLPTSCVLITEYHELNEKIATIRGKDADDPNSPNGRLEFKITKGNKFDLFELHQLDHWTANIYARTHLRNKFGNHTLTVTTRDLGVPSNVVTKTLDICISDFNDHPPVFVTPLHNTTLRIPENTTIGTQLLQVVATDEDIGMNALVRYRLKPDPLGSYKIFELDNETGQLFLKEKLNREKQKIHEIRIEAYDQGLPTSLSADLDLTIYIRNVNEYEPQFVVEEINVNFTEHADPGAERVKLPDTIDKDEVDDLDDPPSLVCYFIVRGNEEGYFKLEPETHILTTVRELDREVIANYSLFVRASENCANDKFPYPANRRSDNFLENSPTAQTSNLNAGRKQGGFLRNTEFFDRYKHSRNLRSLSDEENEDSYEINNGNVTLTSEELLLFDSTVVRVRVRVLDVNDNPPKFRTKVFTGGITTSADFGTQFMRIEAVDPDEGVNAQISYYIISDIRQTLSEGLDNVKKAPFLVDRETGNVQLNFDPQKGMKGYFDFMVLANDTLGMKDVAHVFIYLLREDQKVKFVFRLQPDELRLKINAFRDTLSNVTGAIVNIDEIKVHENKDGSVDKTKTDLYMHLVEREDNSIFEVPEVLKLIDQHIEHLDGLFKELNVLDTQAAEAELLTAGPPKPMFVWLIFTNLFLATLLVVTLALCASQRKGYKRQLRAAKVNIFRNSSLSLHNNTEPATRVPNTNKHSVQGSNPIWLKGYENEWFRNEENLSQGGQDSLDDNFLAIGTQDIHETLKGTAKLFNHTNDLNRHFNVYNQIDKLTNNAQILARKLETTEL</sequence>
<protein>
    <submittedName>
        <fullName evidence="18">Cadherin-23</fullName>
    </submittedName>
</protein>
<evidence type="ECO:0000259" key="17">
    <source>
        <dbReference type="PROSITE" id="PS50268"/>
    </source>
</evidence>
<evidence type="ECO:0000256" key="14">
    <source>
        <dbReference type="PROSITE-ProRule" id="PRU00043"/>
    </source>
</evidence>
<feature type="domain" description="Cadherin" evidence="17">
    <location>
        <begin position="201"/>
        <end position="309"/>
    </location>
</feature>
<dbReference type="GO" id="GO:0007163">
    <property type="term" value="P:establishment or maintenance of cell polarity"/>
    <property type="evidence" value="ECO:0007669"/>
    <property type="project" value="UniProtKB-ARBA"/>
</dbReference>
<feature type="domain" description="Cadherin" evidence="17">
    <location>
        <begin position="1231"/>
        <end position="1331"/>
    </location>
</feature>
<evidence type="ECO:0000256" key="3">
    <source>
        <dbReference type="ARBA" id="ARBA00022536"/>
    </source>
</evidence>
<evidence type="ECO:0000256" key="16">
    <source>
        <dbReference type="SAM" id="Phobius"/>
    </source>
</evidence>
<dbReference type="FunFam" id="2.60.40.60:FF:000118">
    <property type="entry name" value="protocadherin Fat 4"/>
    <property type="match status" value="3"/>
</dbReference>
<feature type="domain" description="Cadherin" evidence="17">
    <location>
        <begin position="1008"/>
        <end position="1111"/>
    </location>
</feature>
<dbReference type="SMART" id="SM00112">
    <property type="entry name" value="CA"/>
    <property type="match status" value="14"/>
</dbReference>
<dbReference type="FunFam" id="2.60.40.60:FF:000039">
    <property type="entry name" value="FAT atypical cadherin 3"/>
    <property type="match status" value="1"/>
</dbReference>
<keyword evidence="8" id="KW-0130">Cell adhesion</keyword>
<keyword evidence="6" id="KW-0677">Repeat</keyword>
<keyword evidence="7 14" id="KW-0106">Calcium</keyword>
<dbReference type="InterPro" id="IPR039808">
    <property type="entry name" value="Cadherin"/>
</dbReference>
<dbReference type="FunFam" id="2.60.40.60:FF:000306">
    <property type="entry name" value="Cadherin 23"/>
    <property type="match status" value="1"/>
</dbReference>
<evidence type="ECO:0000313" key="18">
    <source>
        <dbReference type="EMBL" id="JAB98459.1"/>
    </source>
</evidence>
<feature type="domain" description="Cadherin" evidence="17">
    <location>
        <begin position="886"/>
        <end position="1007"/>
    </location>
</feature>
<reference evidence="18" key="2">
    <citation type="journal article" date="2014" name="BMC Genomics">
        <title>A genomic perspective to assessing quality of mass-reared SIT flies used in Mediterranean fruit fly (Ceratitis capitata) eradication in California.</title>
        <authorList>
            <person name="Calla B."/>
            <person name="Hall B."/>
            <person name="Hou S."/>
            <person name="Geib S.M."/>
        </authorList>
    </citation>
    <scope>NUCLEOTIDE SEQUENCE</scope>
</reference>
<dbReference type="InterPro" id="IPR015919">
    <property type="entry name" value="Cadherin-like_sf"/>
</dbReference>
<keyword evidence="2" id="KW-1003">Cell membrane</keyword>
<dbReference type="GO" id="GO:0016477">
    <property type="term" value="P:cell migration"/>
    <property type="evidence" value="ECO:0007669"/>
    <property type="project" value="TreeGrafter"/>
</dbReference>
<dbReference type="GO" id="GO:0001736">
    <property type="term" value="P:establishment of planar polarity"/>
    <property type="evidence" value="ECO:0007669"/>
    <property type="project" value="UniProtKB-ARBA"/>
</dbReference>
<feature type="domain" description="Cadherin" evidence="17">
    <location>
        <begin position="310"/>
        <end position="423"/>
    </location>
</feature>
<feature type="domain" description="Cadherin" evidence="17">
    <location>
        <begin position="95"/>
        <end position="200"/>
    </location>
</feature>
<organism evidence="18">
    <name type="scientific">Ceratitis capitata</name>
    <name type="common">Mediterranean fruit fly</name>
    <name type="synonym">Tephritis capitata</name>
    <dbReference type="NCBI Taxonomy" id="7213"/>
    <lineage>
        <taxon>Eukaryota</taxon>
        <taxon>Metazoa</taxon>
        <taxon>Ecdysozoa</taxon>
        <taxon>Arthropoda</taxon>
        <taxon>Hexapoda</taxon>
        <taxon>Insecta</taxon>
        <taxon>Pterygota</taxon>
        <taxon>Neoptera</taxon>
        <taxon>Endopterygota</taxon>
        <taxon>Diptera</taxon>
        <taxon>Brachycera</taxon>
        <taxon>Muscomorpha</taxon>
        <taxon>Tephritoidea</taxon>
        <taxon>Tephritidae</taxon>
        <taxon>Ceratitis</taxon>
        <taxon>Ceratitis</taxon>
    </lineage>
</organism>
<keyword evidence="11" id="KW-1015">Disulfide bond</keyword>
<keyword evidence="3" id="KW-0245">EGF-like domain</keyword>
<evidence type="ECO:0000256" key="11">
    <source>
        <dbReference type="ARBA" id="ARBA00023157"/>
    </source>
</evidence>
<feature type="domain" description="Cadherin" evidence="17">
    <location>
        <begin position="774"/>
        <end position="886"/>
    </location>
</feature>
<evidence type="ECO:0000256" key="5">
    <source>
        <dbReference type="ARBA" id="ARBA00022729"/>
    </source>
</evidence>
<dbReference type="GO" id="GO:0016342">
    <property type="term" value="C:catenin complex"/>
    <property type="evidence" value="ECO:0007669"/>
    <property type="project" value="TreeGrafter"/>
</dbReference>
<name>W8C7C8_CERCA</name>
<feature type="domain" description="Cadherin" evidence="17">
    <location>
        <begin position="1334"/>
        <end position="1441"/>
    </location>
</feature>
<evidence type="ECO:0000256" key="12">
    <source>
        <dbReference type="ARBA" id="ARBA00023180"/>
    </source>
</evidence>
<proteinExistence type="evidence at transcript level"/>
<dbReference type="GO" id="GO:0048731">
    <property type="term" value="P:system development"/>
    <property type="evidence" value="ECO:0007669"/>
    <property type="project" value="UniProtKB-ARBA"/>
</dbReference>
<dbReference type="GO" id="GO:0005509">
    <property type="term" value="F:calcium ion binding"/>
    <property type="evidence" value="ECO:0007669"/>
    <property type="project" value="UniProtKB-UniRule"/>
</dbReference>
<dbReference type="FunFam" id="2.60.40.60:FF:000344">
    <property type="entry name" value="Cadherin 2"/>
    <property type="match status" value="1"/>
</dbReference>
<gene>
    <name evidence="18" type="primary">CAD23</name>
</gene>
<dbReference type="GO" id="GO:0045296">
    <property type="term" value="F:cadherin binding"/>
    <property type="evidence" value="ECO:0007669"/>
    <property type="project" value="TreeGrafter"/>
</dbReference>
<dbReference type="PROSITE" id="PS50268">
    <property type="entry name" value="CADHERIN_2"/>
    <property type="match status" value="14"/>
</dbReference>